<proteinExistence type="predicted"/>
<dbReference type="EC" id="3.2.1.-" evidence="6"/>
<dbReference type="InterPro" id="IPR005887">
    <property type="entry name" value="GH92_a_mannosidase_put"/>
</dbReference>
<feature type="domain" description="Glycosyl hydrolase family 92" evidence="4">
    <location>
        <begin position="386"/>
        <end position="845"/>
    </location>
</feature>
<protein>
    <submittedName>
        <fullName evidence="6">GH92 family glycosyl hydrolase</fullName>
        <ecNumber evidence="6">3.2.1.-</ecNumber>
    </submittedName>
</protein>
<dbReference type="InterPro" id="IPR014718">
    <property type="entry name" value="GH-type_carb-bd"/>
</dbReference>
<evidence type="ECO:0000259" key="5">
    <source>
        <dbReference type="Pfam" id="PF17678"/>
    </source>
</evidence>
<organism evidence="6 7">
    <name type="scientific">Capnocytophaga bilenii</name>
    <dbReference type="NCBI Taxonomy" id="2819369"/>
    <lineage>
        <taxon>Bacteria</taxon>
        <taxon>Pseudomonadati</taxon>
        <taxon>Bacteroidota</taxon>
        <taxon>Flavobacteriia</taxon>
        <taxon>Flavobacteriales</taxon>
        <taxon>Flavobacteriaceae</taxon>
        <taxon>Capnocytophaga</taxon>
    </lineage>
</organism>
<dbReference type="InterPro" id="IPR008928">
    <property type="entry name" value="6-hairpin_glycosidase_sf"/>
</dbReference>
<dbReference type="Gene3D" id="2.70.98.10">
    <property type="match status" value="2"/>
</dbReference>
<evidence type="ECO:0000313" key="7">
    <source>
        <dbReference type="Proteomes" id="UP000681610"/>
    </source>
</evidence>
<keyword evidence="6" id="KW-0378">Hydrolase</keyword>
<dbReference type="InterPro" id="IPR050883">
    <property type="entry name" value="PNGase"/>
</dbReference>
<dbReference type="PANTHER" id="PTHR12143:SF39">
    <property type="entry name" value="SECRETED PROTEIN"/>
    <property type="match status" value="1"/>
</dbReference>
<dbReference type="InterPro" id="IPR012939">
    <property type="entry name" value="Glyco_hydro_92"/>
</dbReference>
<evidence type="ECO:0000256" key="3">
    <source>
        <dbReference type="ARBA" id="ARBA00022837"/>
    </source>
</evidence>
<keyword evidence="7" id="KW-1185">Reference proteome</keyword>
<gene>
    <name evidence="6" type="ORF">J4N46_07195</name>
</gene>
<accession>A0ABS3PYZ0</accession>
<comment type="caution">
    <text evidence="6">The sequence shown here is derived from an EMBL/GenBank/DDBJ whole genome shotgun (WGS) entry which is preliminary data.</text>
</comment>
<comment type="subunit">
    <text evidence="2">Monomer.</text>
</comment>
<comment type="cofactor">
    <cofactor evidence="1">
        <name>Ca(2+)</name>
        <dbReference type="ChEBI" id="CHEBI:29108"/>
    </cofactor>
</comment>
<evidence type="ECO:0000259" key="4">
    <source>
        <dbReference type="Pfam" id="PF07971"/>
    </source>
</evidence>
<dbReference type="InterPro" id="IPR041371">
    <property type="entry name" value="GH92_N"/>
</dbReference>
<evidence type="ECO:0000313" key="6">
    <source>
        <dbReference type="EMBL" id="MBO1884208.1"/>
    </source>
</evidence>
<dbReference type="RefSeq" id="WP_208058741.1">
    <property type="nucleotide sequence ID" value="NZ_JAGDYP010000004.1"/>
</dbReference>
<evidence type="ECO:0000256" key="1">
    <source>
        <dbReference type="ARBA" id="ARBA00001913"/>
    </source>
</evidence>
<dbReference type="EMBL" id="JAGDYP010000004">
    <property type="protein sequence ID" value="MBO1884208.1"/>
    <property type="molecule type" value="Genomic_DNA"/>
</dbReference>
<evidence type="ECO:0000256" key="2">
    <source>
        <dbReference type="ARBA" id="ARBA00011245"/>
    </source>
</evidence>
<dbReference type="Pfam" id="PF07971">
    <property type="entry name" value="Glyco_hydro_92"/>
    <property type="match status" value="1"/>
</dbReference>
<name>A0ABS3PYZ0_9FLAO</name>
<dbReference type="Pfam" id="PF17678">
    <property type="entry name" value="Glyco_hydro_92N"/>
    <property type="match status" value="1"/>
</dbReference>
<dbReference type="PANTHER" id="PTHR12143">
    <property type="entry name" value="PEPTIDE N-GLYCANASE PNGASE -RELATED"/>
    <property type="match status" value="1"/>
</dbReference>
<keyword evidence="3" id="KW-0106">Calcium</keyword>
<dbReference type="Gene3D" id="1.20.1050.60">
    <property type="entry name" value="alpha-1,2-mannosidase"/>
    <property type="match status" value="1"/>
</dbReference>
<dbReference type="SUPFAM" id="SSF48208">
    <property type="entry name" value="Six-hairpin glycosidases"/>
    <property type="match status" value="1"/>
</dbReference>
<feature type="domain" description="Glycosyl hydrolase family 92 N-terminal" evidence="5">
    <location>
        <begin position="39"/>
        <end position="293"/>
    </location>
</feature>
<sequence length="847" mass="96321">MKLKHIYLAAVGACLWACNQPKTMNEGVNEAPQKPLISYVDPFIGTGGHGHTYPGVTTPFGMIQVSPVNGLSHWDWCSGYHHSDSLMVGFGHLSLSGTGIGDLNDILLMPTTKEYDLSTLKYGRKEQYPVNAKEFRDMVPYKSRYSHKNEKAEPGYYQVYLEDPKVNVELTAAQRYAVHRYTFEKGAEQSVILNLGFAINWDSPIVTYIQQESDYLITGYRYSEGWAKNQKVYFAIQFSKPITKANLNKVITSKNPNELKQIDRVRKIEEAYVQEIKEKEKEKQVETFMTFEPNPHILDKVRQIPSGQFFFNNESDILEVKVALSSVNEDNALENLGFEKMADTNDPKIQQRADFVDKAIGSLKSGNESMFRSRMKMTSENSHIQQIADESHSLNFNKVKEETQQQWEKTLSSIVVETPVDSLKTIFYTALYHAQVAPVTFSDKNGQFRLENDSIAKTEGVAYSTLSLWDTFRAEHPLLTLLQPKVTADIINSMLAYYQVHKVLPVWTLYGNETDTMTGYHSVAVIAEAYLKGIRGFDAEKAYEAMKTTMMQDARGLKAYKKYGYIPYNAGVDESVTITLEYAYDDWCVAQMAKALGKTEDAEFFLKRSEAYAHLFDKETGFMRGKSIDGKWRTPFDPKRSDHRENTDYTEGNAWQHSWFVPHNVKGLISLFGGNELFLNHLEKLFTESSEITGDNVSADISGLIGQYAHGNEPSHHIAYMFNEAGQPKKTQYWVDRILQTQYNTTPNGLSGNEDCGQMSAWYIWSAMGLYPMNPASGEYQFGRPLFDKVTIHLPNGKTFTIIAKNVSKDNKYVKSVMLNGKAYNQWYISHDDLLKGGELVFEMTDK</sequence>
<reference evidence="6 7" key="1">
    <citation type="submission" date="2021-03" db="EMBL/GenBank/DDBJ databases">
        <title>Isolation and description of Capnocytophaga bilenii sp. nov., a novel Capnocytophaga species, isolated from a gingivitis subject.</title>
        <authorList>
            <person name="Antezack A."/>
            <person name="Monnet-Corti V."/>
            <person name="La Scola B."/>
        </authorList>
    </citation>
    <scope>NUCLEOTIDE SEQUENCE [LARGE SCALE GENOMIC DNA]</scope>
    <source>
        <strain evidence="6 7">Marseille-Q4570</strain>
    </source>
</reference>
<dbReference type="Gene3D" id="1.20.1610.10">
    <property type="entry name" value="alpha-1,2-mannosidases domains"/>
    <property type="match status" value="1"/>
</dbReference>
<keyword evidence="6" id="KW-0326">Glycosidase</keyword>
<dbReference type="Proteomes" id="UP000681610">
    <property type="component" value="Unassembled WGS sequence"/>
</dbReference>
<dbReference type="GO" id="GO:0016798">
    <property type="term" value="F:hydrolase activity, acting on glycosyl bonds"/>
    <property type="evidence" value="ECO:0007669"/>
    <property type="project" value="UniProtKB-KW"/>
</dbReference>
<dbReference type="NCBIfam" id="TIGR01180">
    <property type="entry name" value="aman2_put"/>
    <property type="match status" value="1"/>
</dbReference>